<name>A0ABU0T6Z9_9ACTN</name>
<evidence type="ECO:0008006" key="3">
    <source>
        <dbReference type="Google" id="ProtNLM"/>
    </source>
</evidence>
<evidence type="ECO:0000313" key="2">
    <source>
        <dbReference type="Proteomes" id="UP001230328"/>
    </source>
</evidence>
<comment type="caution">
    <text evidence="1">The sequence shown here is derived from an EMBL/GenBank/DDBJ whole genome shotgun (WGS) entry which is preliminary data.</text>
</comment>
<evidence type="ECO:0000313" key="1">
    <source>
        <dbReference type="EMBL" id="MDQ1031551.1"/>
    </source>
</evidence>
<dbReference type="EMBL" id="JAUSZI010000002">
    <property type="protein sequence ID" value="MDQ1031551.1"/>
    <property type="molecule type" value="Genomic_DNA"/>
</dbReference>
<dbReference type="Proteomes" id="UP001230328">
    <property type="component" value="Unassembled WGS sequence"/>
</dbReference>
<keyword evidence="2" id="KW-1185">Reference proteome</keyword>
<organism evidence="1 2">
    <name type="scientific">Streptomyces umbrinus</name>
    <dbReference type="NCBI Taxonomy" id="67370"/>
    <lineage>
        <taxon>Bacteria</taxon>
        <taxon>Bacillati</taxon>
        <taxon>Actinomycetota</taxon>
        <taxon>Actinomycetes</taxon>
        <taxon>Kitasatosporales</taxon>
        <taxon>Streptomycetaceae</taxon>
        <taxon>Streptomyces</taxon>
        <taxon>Streptomyces phaeochromogenes group</taxon>
    </lineage>
</organism>
<accession>A0ABU0T6Z9</accession>
<reference evidence="1 2" key="1">
    <citation type="submission" date="2023-07" db="EMBL/GenBank/DDBJ databases">
        <title>Comparative genomics of wheat-associated soil bacteria to identify genetic determinants of phenazine resistance.</title>
        <authorList>
            <person name="Mouncey N."/>
        </authorList>
    </citation>
    <scope>NUCLEOTIDE SEQUENCE [LARGE SCALE GENOMIC DNA]</scope>
    <source>
        <strain evidence="1 2">V2I4</strain>
    </source>
</reference>
<proteinExistence type="predicted"/>
<sequence>MLYLEYTFKPTEHAHAHQAEFWRWMSEREPWFYADFRMVRGTSWRMESSGTRPLIHHLVEFDDTNSIAEYRAAVAAKAKEDPLWEKKRMEQDLWYEIIGRSVQTSSLADLGFQR</sequence>
<dbReference type="RefSeq" id="WP_307527786.1">
    <property type="nucleotide sequence ID" value="NZ_JAUSZI010000002.1"/>
</dbReference>
<gene>
    <name evidence="1" type="ORF">QF035_009133</name>
</gene>
<protein>
    <recommendedName>
        <fullName evidence="3">NIPSNAP domain-containing protein</fullName>
    </recommendedName>
</protein>